<gene>
    <name evidence="1" type="ORF">CLUMA_CG000512</name>
</gene>
<proteinExistence type="predicted"/>
<evidence type="ECO:0000313" key="2">
    <source>
        <dbReference type="Proteomes" id="UP000183832"/>
    </source>
</evidence>
<reference evidence="1 2" key="1">
    <citation type="submission" date="2015-04" db="EMBL/GenBank/DDBJ databases">
        <authorList>
            <person name="Syromyatnikov M.Y."/>
            <person name="Popov V.N."/>
        </authorList>
    </citation>
    <scope>NUCLEOTIDE SEQUENCE [LARGE SCALE GENOMIC DNA]</scope>
</reference>
<dbReference type="AlphaFoldDB" id="A0A1J1HFD4"/>
<sequence length="88" mass="10050">MNHEASQVVIHNSIKKISCENWLENYYCLTTGIQDAFNCFNQSLFFIMQVVVKVINKCAKLDICFKFSILTSFPNRSQQPPPSSSLLS</sequence>
<accession>A0A1J1HFD4</accession>
<dbReference type="Proteomes" id="UP000183832">
    <property type="component" value="Unassembled WGS sequence"/>
</dbReference>
<protein>
    <submittedName>
        <fullName evidence="1">CLUMA_CG000512, isoform A</fullName>
    </submittedName>
</protein>
<organism evidence="1 2">
    <name type="scientific">Clunio marinus</name>
    <dbReference type="NCBI Taxonomy" id="568069"/>
    <lineage>
        <taxon>Eukaryota</taxon>
        <taxon>Metazoa</taxon>
        <taxon>Ecdysozoa</taxon>
        <taxon>Arthropoda</taxon>
        <taxon>Hexapoda</taxon>
        <taxon>Insecta</taxon>
        <taxon>Pterygota</taxon>
        <taxon>Neoptera</taxon>
        <taxon>Endopterygota</taxon>
        <taxon>Diptera</taxon>
        <taxon>Nematocera</taxon>
        <taxon>Chironomoidea</taxon>
        <taxon>Chironomidae</taxon>
        <taxon>Clunio</taxon>
    </lineage>
</organism>
<dbReference type="EMBL" id="CVRI01000002">
    <property type="protein sequence ID" value="CRK86679.1"/>
    <property type="molecule type" value="Genomic_DNA"/>
</dbReference>
<evidence type="ECO:0000313" key="1">
    <source>
        <dbReference type="EMBL" id="CRK86679.1"/>
    </source>
</evidence>
<name>A0A1J1HFD4_9DIPT</name>
<keyword evidence="2" id="KW-1185">Reference proteome</keyword>